<name>U4R0L5_9FIRM</name>
<sequence>MFIISLTLSFIIYITSKNTMSTFAAFVMVESDLYGRITALPRNMDFINNPKILAVTSNTPISA</sequence>
<dbReference type="PATRIC" id="fig|1330534.3.peg.2833"/>
<dbReference type="AlphaFoldDB" id="U4R0L5"/>
<dbReference type="Proteomes" id="UP000016860">
    <property type="component" value="Unassembled WGS sequence"/>
</dbReference>
<dbReference type="STRING" id="1330534.L323_14295"/>
<evidence type="ECO:0000313" key="2">
    <source>
        <dbReference type="Proteomes" id="UP000016860"/>
    </source>
</evidence>
<evidence type="ECO:0000313" key="1">
    <source>
        <dbReference type="EMBL" id="EPR10202.1"/>
    </source>
</evidence>
<gene>
    <name evidence="1" type="ORF">L323_14295</name>
</gene>
<protein>
    <submittedName>
        <fullName evidence="1">Uncharacterized protein</fullName>
    </submittedName>
</protein>
<dbReference type="EMBL" id="ATAY01000070">
    <property type="protein sequence ID" value="EPR10202.1"/>
    <property type="molecule type" value="Genomic_DNA"/>
</dbReference>
<comment type="caution">
    <text evidence="1">The sequence shown here is derived from an EMBL/GenBank/DDBJ whole genome shotgun (WGS) entry which is preliminary data.</text>
</comment>
<organism evidence="1 2">
    <name type="scientific">Ruminiclostridium papyrosolvens C7</name>
    <dbReference type="NCBI Taxonomy" id="1330534"/>
    <lineage>
        <taxon>Bacteria</taxon>
        <taxon>Bacillati</taxon>
        <taxon>Bacillota</taxon>
        <taxon>Clostridia</taxon>
        <taxon>Eubacteriales</taxon>
        <taxon>Oscillospiraceae</taxon>
        <taxon>Ruminiclostridium</taxon>
    </lineage>
</organism>
<proteinExistence type="predicted"/>
<reference evidence="1 2" key="1">
    <citation type="journal article" date="2013" name="Genome Announc.">
        <title>Draft Genome Sequence of the Cellulolytic Bacterium Clostridium papyrosolvens C7 (ATCC 700395).</title>
        <authorList>
            <person name="Zepeda V."/>
            <person name="Dassa B."/>
            <person name="Borovok I."/>
            <person name="Lamed R."/>
            <person name="Bayer E.A."/>
            <person name="Cate J.H."/>
        </authorList>
    </citation>
    <scope>NUCLEOTIDE SEQUENCE [LARGE SCALE GENOMIC DNA]</scope>
    <source>
        <strain evidence="1 2">C7</strain>
    </source>
</reference>
<accession>U4R0L5</accession>